<dbReference type="UniPathway" id="UPA00219"/>
<keyword evidence="3 7" id="KW-0133">Cell shape</keyword>
<dbReference type="InterPro" id="IPR036615">
    <property type="entry name" value="Mur_ligase_C_dom_sf"/>
</dbReference>
<evidence type="ECO:0000256" key="4">
    <source>
        <dbReference type="ARBA" id="ARBA00022984"/>
    </source>
</evidence>
<keyword evidence="2 7" id="KW-0132">Cell division</keyword>
<dbReference type="EMBL" id="DTOZ01000137">
    <property type="protein sequence ID" value="HGE78357.1"/>
    <property type="molecule type" value="Genomic_DNA"/>
</dbReference>
<dbReference type="PANTHER" id="PTHR23135">
    <property type="entry name" value="MUR LIGASE FAMILY MEMBER"/>
    <property type="match status" value="1"/>
</dbReference>
<dbReference type="Pfam" id="PF08245">
    <property type="entry name" value="Mur_ligase_M"/>
    <property type="match status" value="1"/>
</dbReference>
<keyword evidence="7" id="KW-0067">ATP-binding</keyword>
<dbReference type="InterPro" id="IPR000713">
    <property type="entry name" value="Mur_ligase_N"/>
</dbReference>
<evidence type="ECO:0000256" key="6">
    <source>
        <dbReference type="ARBA" id="ARBA00023316"/>
    </source>
</evidence>
<dbReference type="GO" id="GO:0008360">
    <property type="term" value="P:regulation of cell shape"/>
    <property type="evidence" value="ECO:0007669"/>
    <property type="project" value="UniProtKB-KW"/>
</dbReference>
<comment type="PTM">
    <text evidence="7">Carboxylation is probably crucial for Mg(2+) binding and, consequently, for the gamma-phosphate positioning of ATP.</text>
</comment>
<keyword evidence="5 7" id="KW-0131">Cell cycle</keyword>
<name>A0A7V3VU99_UNCW3</name>
<dbReference type="GO" id="GO:0008765">
    <property type="term" value="F:UDP-N-acetylmuramoylalanyl-D-glutamate-2,6-diaminopimelate ligase activity"/>
    <property type="evidence" value="ECO:0007669"/>
    <property type="project" value="UniProtKB-UniRule"/>
</dbReference>
<evidence type="ECO:0000256" key="5">
    <source>
        <dbReference type="ARBA" id="ARBA00023306"/>
    </source>
</evidence>
<keyword evidence="7 12" id="KW-0436">Ligase</keyword>
<dbReference type="PANTHER" id="PTHR23135:SF4">
    <property type="entry name" value="UDP-N-ACETYLMURAMOYL-L-ALANYL-D-GLUTAMATE--2,6-DIAMINOPIMELATE LIGASE MURE HOMOLOG, CHLOROPLASTIC"/>
    <property type="match status" value="1"/>
</dbReference>
<feature type="binding site" evidence="7">
    <location>
        <position position="449"/>
    </location>
    <ligand>
        <name>meso-2,6-diaminopimelate</name>
        <dbReference type="ChEBI" id="CHEBI:57791"/>
    </ligand>
</feature>
<dbReference type="Pfam" id="PF02875">
    <property type="entry name" value="Mur_ligase_C"/>
    <property type="match status" value="1"/>
</dbReference>
<feature type="binding site" evidence="7">
    <location>
        <begin position="148"/>
        <end position="149"/>
    </location>
    <ligand>
        <name>UDP-N-acetyl-alpha-D-muramoyl-L-alanyl-D-glutamate</name>
        <dbReference type="ChEBI" id="CHEBI:83900"/>
    </ligand>
</feature>
<dbReference type="Gene3D" id="3.40.1390.10">
    <property type="entry name" value="MurE/MurF, N-terminal domain"/>
    <property type="match status" value="1"/>
</dbReference>
<dbReference type="GO" id="GO:0009252">
    <property type="term" value="P:peptidoglycan biosynthetic process"/>
    <property type="evidence" value="ECO:0007669"/>
    <property type="project" value="UniProtKB-UniRule"/>
</dbReference>
<feature type="binding site" evidence="7">
    <location>
        <position position="175"/>
    </location>
    <ligand>
        <name>UDP-N-acetyl-alpha-D-muramoyl-L-alanyl-D-glutamate</name>
        <dbReference type="ChEBI" id="CHEBI:83900"/>
    </ligand>
</feature>
<dbReference type="NCBIfam" id="NF001124">
    <property type="entry name" value="PRK00139.1-2"/>
    <property type="match status" value="1"/>
</dbReference>
<dbReference type="HAMAP" id="MF_00208">
    <property type="entry name" value="MurE"/>
    <property type="match status" value="1"/>
</dbReference>
<comment type="catalytic activity">
    <reaction evidence="7">
        <text>UDP-N-acetyl-alpha-D-muramoyl-L-alanyl-D-glutamate + meso-2,6-diaminopimelate + ATP = UDP-N-acetyl-alpha-D-muramoyl-L-alanyl-gamma-D-glutamyl-meso-2,6-diaminopimelate + ADP + phosphate + H(+)</text>
        <dbReference type="Rhea" id="RHEA:23676"/>
        <dbReference type="ChEBI" id="CHEBI:15378"/>
        <dbReference type="ChEBI" id="CHEBI:30616"/>
        <dbReference type="ChEBI" id="CHEBI:43474"/>
        <dbReference type="ChEBI" id="CHEBI:57791"/>
        <dbReference type="ChEBI" id="CHEBI:83900"/>
        <dbReference type="ChEBI" id="CHEBI:83905"/>
        <dbReference type="ChEBI" id="CHEBI:456216"/>
        <dbReference type="EC" id="6.3.2.13"/>
    </reaction>
</comment>
<evidence type="ECO:0000259" key="10">
    <source>
        <dbReference type="Pfam" id="PF02875"/>
    </source>
</evidence>
<feature type="domain" description="Mur ligase central" evidence="11">
    <location>
        <begin position="104"/>
        <end position="303"/>
    </location>
</feature>
<dbReference type="NCBIfam" id="TIGR01085">
    <property type="entry name" value="murE"/>
    <property type="match status" value="1"/>
</dbReference>
<feature type="binding site" evidence="7">
    <location>
        <begin position="395"/>
        <end position="398"/>
    </location>
    <ligand>
        <name>meso-2,6-diaminopimelate</name>
        <dbReference type="ChEBI" id="CHEBI:57791"/>
    </ligand>
</feature>
<dbReference type="SUPFAM" id="SSF53623">
    <property type="entry name" value="MurD-like peptide ligases, catalytic domain"/>
    <property type="match status" value="1"/>
</dbReference>
<comment type="function">
    <text evidence="7">Catalyzes the addition of meso-diaminopimelic acid to the nucleotide precursor UDP-N-acetylmuramoyl-L-alanyl-D-glutamate (UMAG) in the biosynthesis of bacterial cell-wall peptidoglycan.</text>
</comment>
<feature type="short sequence motif" description="Meso-diaminopimelate recognition motif" evidence="7">
    <location>
        <begin position="395"/>
        <end position="398"/>
    </location>
</feature>
<dbReference type="GO" id="GO:0071555">
    <property type="term" value="P:cell wall organization"/>
    <property type="evidence" value="ECO:0007669"/>
    <property type="project" value="UniProtKB-KW"/>
</dbReference>
<dbReference type="GO" id="GO:0005524">
    <property type="term" value="F:ATP binding"/>
    <property type="evidence" value="ECO:0007669"/>
    <property type="project" value="UniProtKB-UniRule"/>
</dbReference>
<evidence type="ECO:0000259" key="11">
    <source>
        <dbReference type="Pfam" id="PF08245"/>
    </source>
</evidence>
<keyword evidence="4 7" id="KW-0573">Peptidoglycan synthesis</keyword>
<comment type="caution">
    <text evidence="7">Lacks conserved residue(s) required for the propagation of feature annotation.</text>
</comment>
<dbReference type="AlphaFoldDB" id="A0A7V3VU99"/>
<dbReference type="GO" id="GO:0000287">
    <property type="term" value="F:magnesium ion binding"/>
    <property type="evidence" value="ECO:0007669"/>
    <property type="project" value="UniProtKB-UniRule"/>
</dbReference>
<feature type="binding site" evidence="7">
    <location>
        <position position="183"/>
    </location>
    <ligand>
        <name>UDP-N-acetyl-alpha-D-muramoyl-L-alanyl-D-glutamate</name>
        <dbReference type="ChEBI" id="CHEBI:83900"/>
    </ligand>
</feature>
<evidence type="ECO:0000256" key="2">
    <source>
        <dbReference type="ARBA" id="ARBA00022618"/>
    </source>
</evidence>
<dbReference type="NCBIfam" id="NF001126">
    <property type="entry name" value="PRK00139.1-4"/>
    <property type="match status" value="1"/>
</dbReference>
<feature type="binding site" evidence="7">
    <location>
        <position position="27"/>
    </location>
    <ligand>
        <name>UDP-N-acetyl-alpha-D-muramoyl-L-alanyl-D-glutamate</name>
        <dbReference type="ChEBI" id="CHEBI:83900"/>
    </ligand>
</feature>
<evidence type="ECO:0000256" key="8">
    <source>
        <dbReference type="RuleBase" id="RU004135"/>
    </source>
</evidence>
<sequence length="474" mass="53417">MRLSELISGMNCCVYNFKDVNINSIELDSRKVRPGCLFVALKGNRFDGHNFIKQAEESGAVALATQKKVDSVLPQIIFDDTRDVLGKIARRFYGEISGIKLIGVTGTNGKTTTTFIIHSILKKANYNPGLIGTIYYMNGKEKIKAERTTPESLELFKLINEFQNNKAKAVVMEVSSHALQLKRVEELNFYIGIFTNLSQDHLDFHKTMEEYKKAKLHLFDLLTDDGYAIYNQDDPVAEDIKGLDLKNLLNYGFRNEAMIRGEIKRDLLSGISIEVFYRNKKIEVNSKLIGSFNGYNILAGFATGIALGVDLKTIKEGIEELDGVRGRMEKVAENIFVDFAHTPEALSNLLKSLRKYTIGRLIVIFGCGGDRDRDKRPKMGRVASENADFVIVTSDNPRSEDPEKIIADIIKGMTNKNYTMIQDREEAIAYGISIKKPDDILVIAGKGHEEYQILKDKVVSFDDAAVVRKYLRRQ</sequence>
<comment type="similarity">
    <text evidence="1 7">Belongs to the MurCDEF family. MurE subfamily.</text>
</comment>
<evidence type="ECO:0000259" key="9">
    <source>
        <dbReference type="Pfam" id="PF01225"/>
    </source>
</evidence>
<comment type="caution">
    <text evidence="12">The sequence shown here is derived from an EMBL/GenBank/DDBJ whole genome shotgun (WGS) entry which is preliminary data.</text>
</comment>
<comment type="subcellular location">
    <subcellularLocation>
        <location evidence="7 8">Cytoplasm</location>
    </subcellularLocation>
</comment>
<feature type="domain" description="Mur ligase N-terminal catalytic" evidence="9">
    <location>
        <begin position="22"/>
        <end position="93"/>
    </location>
</feature>
<feature type="binding site" evidence="7">
    <location>
        <begin position="106"/>
        <end position="112"/>
    </location>
    <ligand>
        <name>ATP</name>
        <dbReference type="ChEBI" id="CHEBI:30616"/>
    </ligand>
</feature>
<accession>A0A7V3VU99</accession>
<dbReference type="SUPFAM" id="SSF53244">
    <property type="entry name" value="MurD-like peptide ligases, peptide-binding domain"/>
    <property type="match status" value="1"/>
</dbReference>
<gene>
    <name evidence="7" type="primary">murE</name>
    <name evidence="12" type="ORF">ENX68_05085</name>
</gene>
<evidence type="ECO:0000256" key="7">
    <source>
        <dbReference type="HAMAP-Rule" id="MF_00208"/>
    </source>
</evidence>
<reference evidence="12" key="1">
    <citation type="journal article" date="2020" name="mSystems">
        <title>Genome- and Community-Level Interaction Insights into Carbon Utilization and Element Cycling Functions of Hydrothermarchaeota in Hydrothermal Sediment.</title>
        <authorList>
            <person name="Zhou Z."/>
            <person name="Liu Y."/>
            <person name="Xu W."/>
            <person name="Pan J."/>
            <person name="Luo Z.H."/>
            <person name="Li M."/>
        </authorList>
    </citation>
    <scope>NUCLEOTIDE SEQUENCE [LARGE SCALE GENOMIC DNA]</scope>
    <source>
        <strain evidence="12">SpSt-961</strain>
    </source>
</reference>
<evidence type="ECO:0000256" key="3">
    <source>
        <dbReference type="ARBA" id="ARBA00022960"/>
    </source>
</evidence>
<keyword evidence="7" id="KW-0547">Nucleotide-binding</keyword>
<feature type="binding site" evidence="7">
    <location>
        <position position="29"/>
    </location>
    <ligand>
        <name>UDP-N-acetyl-alpha-D-muramoyl-L-alanyl-D-glutamate</name>
        <dbReference type="ChEBI" id="CHEBI:83900"/>
    </ligand>
</feature>
<feature type="binding site" evidence="7">
    <location>
        <position position="445"/>
    </location>
    <ligand>
        <name>meso-2,6-diaminopimelate</name>
        <dbReference type="ChEBI" id="CHEBI:57791"/>
    </ligand>
</feature>
<comment type="cofactor">
    <cofactor evidence="7">
        <name>Mg(2+)</name>
        <dbReference type="ChEBI" id="CHEBI:18420"/>
    </cofactor>
</comment>
<proteinExistence type="inferred from homology"/>
<dbReference type="GO" id="GO:0051301">
    <property type="term" value="P:cell division"/>
    <property type="evidence" value="ECO:0007669"/>
    <property type="project" value="UniProtKB-KW"/>
</dbReference>
<dbReference type="GO" id="GO:0005737">
    <property type="term" value="C:cytoplasm"/>
    <property type="evidence" value="ECO:0007669"/>
    <property type="project" value="UniProtKB-SubCell"/>
</dbReference>
<protein>
    <recommendedName>
        <fullName evidence="7">UDP-N-acetylmuramoyl-L-alanyl-D-glutamate--2,6-diaminopimelate ligase</fullName>
        <ecNumber evidence="7">6.3.2.13</ecNumber>
    </recommendedName>
    <alternativeName>
        <fullName evidence="7">Meso-A2pm-adding enzyme</fullName>
    </alternativeName>
    <alternativeName>
        <fullName evidence="7">Meso-diaminopimelate-adding enzyme</fullName>
    </alternativeName>
    <alternativeName>
        <fullName evidence="7">UDP-MurNAc-L-Ala-D-Glu:meso-diaminopimelate ligase</fullName>
    </alternativeName>
    <alternativeName>
        <fullName evidence="7">UDP-MurNAc-tripeptide synthetase</fullName>
    </alternativeName>
    <alternativeName>
        <fullName evidence="7">UDP-N-acetylmuramyl-tripeptide synthetase</fullName>
    </alternativeName>
</protein>
<dbReference type="InterPro" id="IPR004101">
    <property type="entry name" value="Mur_ligase_C"/>
</dbReference>
<evidence type="ECO:0000256" key="1">
    <source>
        <dbReference type="ARBA" id="ARBA00005898"/>
    </source>
</evidence>
<comment type="pathway">
    <text evidence="7 8">Cell wall biogenesis; peptidoglycan biosynthesis.</text>
</comment>
<dbReference type="InterPro" id="IPR036565">
    <property type="entry name" value="Mur-like_cat_sf"/>
</dbReference>
<feature type="binding site" evidence="7">
    <location>
        <position position="371"/>
    </location>
    <ligand>
        <name>meso-2,6-diaminopimelate</name>
        <dbReference type="ChEBI" id="CHEBI:57791"/>
    </ligand>
</feature>
<keyword evidence="7" id="KW-0460">Magnesium</keyword>
<feature type="modified residue" description="N6-carboxylysine" evidence="7">
    <location>
        <position position="215"/>
    </location>
</feature>
<dbReference type="InterPro" id="IPR035911">
    <property type="entry name" value="MurE/MurF_N"/>
</dbReference>
<dbReference type="InterPro" id="IPR013221">
    <property type="entry name" value="Mur_ligase_cen"/>
</dbReference>
<dbReference type="SUPFAM" id="SSF63418">
    <property type="entry name" value="MurE/MurF N-terminal domain"/>
    <property type="match status" value="1"/>
</dbReference>
<dbReference type="Pfam" id="PF01225">
    <property type="entry name" value="Mur_ligase"/>
    <property type="match status" value="1"/>
</dbReference>
<dbReference type="EC" id="6.3.2.13" evidence="7"/>
<keyword evidence="6 7" id="KW-0961">Cell wall biogenesis/degradation</keyword>
<dbReference type="Gene3D" id="3.40.1190.10">
    <property type="entry name" value="Mur-like, catalytic domain"/>
    <property type="match status" value="1"/>
</dbReference>
<organism evidence="12">
    <name type="scientific">candidate division WOR-3 bacterium</name>
    <dbReference type="NCBI Taxonomy" id="2052148"/>
    <lineage>
        <taxon>Bacteria</taxon>
        <taxon>Bacteria division WOR-3</taxon>
    </lineage>
</organism>
<evidence type="ECO:0000313" key="12">
    <source>
        <dbReference type="EMBL" id="HGE78357.1"/>
    </source>
</evidence>
<dbReference type="InterPro" id="IPR005761">
    <property type="entry name" value="UDP-N-AcMur-Glu-dNH2Pim_ligase"/>
</dbReference>
<dbReference type="Gene3D" id="3.90.190.20">
    <property type="entry name" value="Mur ligase, C-terminal domain"/>
    <property type="match status" value="1"/>
</dbReference>
<keyword evidence="7" id="KW-0963">Cytoplasm</keyword>
<feature type="domain" description="Mur ligase C-terminal" evidence="10">
    <location>
        <begin position="326"/>
        <end position="447"/>
    </location>
</feature>